<feature type="signal peptide" evidence="1">
    <location>
        <begin position="1"/>
        <end position="26"/>
    </location>
</feature>
<dbReference type="Pfam" id="PF13557">
    <property type="entry name" value="Phenol_MetA_deg"/>
    <property type="match status" value="1"/>
</dbReference>
<keyword evidence="1" id="KW-0732">Signal</keyword>
<keyword evidence="3" id="KW-1185">Reference proteome</keyword>
<dbReference type="AlphaFoldDB" id="A0A8J7M5I1"/>
<sequence>MRRLSRQAITAAIVIAGALTAEGARAAEGASSHYLPGTAGDFAIALSPAPGFQIADIAWFQSGSVGAAVLQGQVDLDLSADVFLNLAIGTYTWGLPVPGLTYTVGAVVPFGYASIDATLRGPLGNTFRTSDDSFDLSDIAFVPFQLNWNTGNFHFKLAQAVIAPTGGYDVSRLANLGRNYWSFDSVGAVTWLDQEWGTEVSIAPGIMVNTRNDATDYKTGAEFHMDFTVNQFLSQTFAIGLKGYWYDQVTGDSGSGARLGSFKSESVGLGPGFLWSPAFAGGRLNIYGKWMHDIHAKNRLKSDYGTLGIAWKF</sequence>
<feature type="chain" id="PRO_5035209687" evidence="1">
    <location>
        <begin position="27"/>
        <end position="313"/>
    </location>
</feature>
<evidence type="ECO:0000313" key="3">
    <source>
        <dbReference type="Proteomes" id="UP000655420"/>
    </source>
</evidence>
<comment type="caution">
    <text evidence="2">The sequence shown here is derived from an EMBL/GenBank/DDBJ whole genome shotgun (WGS) entry which is preliminary data.</text>
</comment>
<dbReference type="InterPro" id="IPR025737">
    <property type="entry name" value="FApF"/>
</dbReference>
<proteinExistence type="predicted"/>
<organism evidence="2 3">
    <name type="scientific">Thermohalobaculum xanthum</name>
    <dbReference type="NCBI Taxonomy" id="2753746"/>
    <lineage>
        <taxon>Bacteria</taxon>
        <taxon>Pseudomonadati</taxon>
        <taxon>Pseudomonadota</taxon>
        <taxon>Alphaproteobacteria</taxon>
        <taxon>Rhodobacterales</taxon>
        <taxon>Paracoccaceae</taxon>
        <taxon>Thermohalobaculum</taxon>
    </lineage>
</organism>
<evidence type="ECO:0000256" key="1">
    <source>
        <dbReference type="SAM" id="SignalP"/>
    </source>
</evidence>
<protein>
    <submittedName>
        <fullName evidence="2">Transporter</fullName>
    </submittedName>
</protein>
<dbReference type="RefSeq" id="WP_200607915.1">
    <property type="nucleotide sequence ID" value="NZ_JAEHHL010000002.1"/>
</dbReference>
<gene>
    <name evidence="2" type="ORF">H0I76_05085</name>
</gene>
<accession>A0A8J7M5I1</accession>
<name>A0A8J7M5I1_9RHOB</name>
<reference evidence="2" key="1">
    <citation type="submission" date="2020-12" db="EMBL/GenBank/DDBJ databases">
        <title>Bacterial taxonomy.</title>
        <authorList>
            <person name="Pan X."/>
        </authorList>
    </citation>
    <scope>NUCLEOTIDE SEQUENCE</scope>
    <source>
        <strain evidence="2">M0105</strain>
    </source>
</reference>
<evidence type="ECO:0000313" key="2">
    <source>
        <dbReference type="EMBL" id="MBK0398553.1"/>
    </source>
</evidence>
<dbReference type="Proteomes" id="UP000655420">
    <property type="component" value="Unassembled WGS sequence"/>
</dbReference>
<dbReference type="EMBL" id="JAEHHL010000002">
    <property type="protein sequence ID" value="MBK0398553.1"/>
    <property type="molecule type" value="Genomic_DNA"/>
</dbReference>